<comment type="pathway">
    <text evidence="1 10">Purine metabolism; 7-cyano-7-deazaguanine biosynthesis.</text>
</comment>
<dbReference type="GO" id="GO:0005524">
    <property type="term" value="F:ATP binding"/>
    <property type="evidence" value="ECO:0007669"/>
    <property type="project" value="UniProtKB-UniRule"/>
</dbReference>
<keyword evidence="4 10" id="KW-0547">Nucleotide-binding</keyword>
<sequence length="237" mass="25038">MTTQQKRAVVLLSGGLDSSTVLGIATRRDGYTCAALSFRYGQRHTVELDRAAQIARHFGAEHRIIDINLGSFGGSALTDETITVPTDGADDGVIPPTYVPGRNTVFIAIGLSLAEAIGAERIYLGINAVDYSGYPDCRPEYLEAYQHLANLATKAGLEGHGAALVAPLLHMTKVDIVNAALELGVPVDVTWSCYQGGTEPCGVCDSCRIRDRALTEAGHPELASRPAQLAADSGLTS</sequence>
<dbReference type="AlphaFoldDB" id="C1CXM6"/>
<evidence type="ECO:0000313" key="11">
    <source>
        <dbReference type="EMBL" id="ACO44832.1"/>
    </source>
</evidence>
<keyword evidence="2 10" id="KW-0436">Ligase</keyword>
<keyword evidence="5 10" id="KW-0862">Zinc</keyword>
<dbReference type="OrthoDB" id="9789567at2"/>
<dbReference type="EC" id="6.3.4.20" evidence="8 10"/>
<evidence type="ECO:0000256" key="10">
    <source>
        <dbReference type="HAMAP-Rule" id="MF_01633"/>
    </source>
</evidence>
<evidence type="ECO:0000256" key="8">
    <source>
        <dbReference type="ARBA" id="ARBA00039149"/>
    </source>
</evidence>
<evidence type="ECO:0000256" key="5">
    <source>
        <dbReference type="ARBA" id="ARBA00022833"/>
    </source>
</evidence>
<dbReference type="PaxDb" id="546414-Deide_00340"/>
<dbReference type="RefSeq" id="WP_012691955.1">
    <property type="nucleotide sequence ID" value="NC_012526.1"/>
</dbReference>
<dbReference type="Gene3D" id="3.40.50.620">
    <property type="entry name" value="HUPs"/>
    <property type="match status" value="1"/>
</dbReference>
<feature type="binding site" evidence="10">
    <location>
        <position position="204"/>
    </location>
    <ligand>
        <name>Zn(2+)</name>
        <dbReference type="ChEBI" id="CHEBI:29105"/>
    </ligand>
</feature>
<dbReference type="PANTHER" id="PTHR42914">
    <property type="entry name" value="7-CYANO-7-DEAZAGUANINE SYNTHASE"/>
    <property type="match status" value="1"/>
</dbReference>
<comment type="function">
    <text evidence="10">Catalyzes the ATP-dependent conversion of 7-carboxy-7-deazaguanine (CDG) to 7-cyano-7-deazaguanine (preQ(0)).</text>
</comment>
<dbReference type="STRING" id="546414.Deide_00340"/>
<dbReference type="Proteomes" id="UP000002208">
    <property type="component" value="Chromosome"/>
</dbReference>
<evidence type="ECO:0000256" key="3">
    <source>
        <dbReference type="ARBA" id="ARBA00022723"/>
    </source>
</evidence>
<organism evidence="11 12">
    <name type="scientific">Deinococcus deserti (strain DSM 17065 / CIP 109153 / LMG 22923 / VCD115)</name>
    <dbReference type="NCBI Taxonomy" id="546414"/>
    <lineage>
        <taxon>Bacteria</taxon>
        <taxon>Thermotogati</taxon>
        <taxon>Deinococcota</taxon>
        <taxon>Deinococci</taxon>
        <taxon>Deinococcales</taxon>
        <taxon>Deinococcaceae</taxon>
        <taxon>Deinococcus</taxon>
    </lineage>
</organism>
<dbReference type="InterPro" id="IPR018317">
    <property type="entry name" value="QueC"/>
</dbReference>
<evidence type="ECO:0000256" key="7">
    <source>
        <dbReference type="ARBA" id="ARBA00037993"/>
    </source>
</evidence>
<name>C1CXM6_DEIDV</name>
<reference evidence="11 12" key="1">
    <citation type="journal article" date="2009" name="PLoS Genet.">
        <title>Alliance of proteomics and genomics to unravel the specificities of Sahara bacterium Deinococcus deserti.</title>
        <authorList>
            <person name="de Groot A."/>
            <person name="Dulermo R."/>
            <person name="Ortet P."/>
            <person name="Blanchard L."/>
            <person name="Guerin P."/>
            <person name="Fernandez B."/>
            <person name="Vacherie B."/>
            <person name="Dossat C."/>
            <person name="Jolivet E."/>
            <person name="Siguier P."/>
            <person name="Chandler M."/>
            <person name="Barakat M."/>
            <person name="Dedieu A."/>
            <person name="Barbe V."/>
            <person name="Heulin T."/>
            <person name="Sommer S."/>
            <person name="Achouak W."/>
            <person name="Armengaud J."/>
        </authorList>
    </citation>
    <scope>NUCLEOTIDE SEQUENCE [LARGE SCALE GENOMIC DNA]</scope>
    <source>
        <strain evidence="12">DSM 17065 / CIP 109153 / LMG 22923 / VCD115</strain>
    </source>
</reference>
<dbReference type="GO" id="GO:0016879">
    <property type="term" value="F:ligase activity, forming carbon-nitrogen bonds"/>
    <property type="evidence" value="ECO:0007669"/>
    <property type="project" value="UniProtKB-UniRule"/>
</dbReference>
<dbReference type="CDD" id="cd01995">
    <property type="entry name" value="QueC-like"/>
    <property type="match status" value="1"/>
</dbReference>
<dbReference type="GO" id="GO:0008616">
    <property type="term" value="P:tRNA queuosine(34) biosynthetic process"/>
    <property type="evidence" value="ECO:0007669"/>
    <property type="project" value="UniProtKB-UniRule"/>
</dbReference>
<feature type="binding site" evidence="10">
    <location>
        <position position="207"/>
    </location>
    <ligand>
        <name>Zn(2+)</name>
        <dbReference type="ChEBI" id="CHEBI:29105"/>
    </ligand>
</feature>
<protein>
    <recommendedName>
        <fullName evidence="8 10">7-cyano-7-deazaguanine synthase</fullName>
        <ecNumber evidence="8 10">6.3.4.20</ecNumber>
    </recommendedName>
    <alternativeName>
        <fullName evidence="10">7-cyano-7-carbaguanine synthase</fullName>
    </alternativeName>
    <alternativeName>
        <fullName evidence="10">PreQ(0) synthase</fullName>
    </alternativeName>
    <alternativeName>
        <fullName evidence="10">Queuosine biosynthesis protein QueC</fullName>
    </alternativeName>
</protein>
<feature type="binding site" evidence="10">
    <location>
        <begin position="12"/>
        <end position="22"/>
    </location>
    <ligand>
        <name>ATP</name>
        <dbReference type="ChEBI" id="CHEBI:30616"/>
    </ligand>
</feature>
<proteinExistence type="inferred from homology"/>
<evidence type="ECO:0000256" key="6">
    <source>
        <dbReference type="ARBA" id="ARBA00022840"/>
    </source>
</evidence>
<gene>
    <name evidence="10" type="primary">queC</name>
    <name evidence="11" type="ordered locus">Deide_00340</name>
</gene>
<evidence type="ECO:0000313" key="12">
    <source>
        <dbReference type="Proteomes" id="UP000002208"/>
    </source>
</evidence>
<keyword evidence="12" id="KW-1185">Reference proteome</keyword>
<feature type="binding site" evidence="10">
    <location>
        <position position="201"/>
    </location>
    <ligand>
        <name>Zn(2+)</name>
        <dbReference type="ChEBI" id="CHEBI:29105"/>
    </ligand>
</feature>
<dbReference type="InterPro" id="IPR014729">
    <property type="entry name" value="Rossmann-like_a/b/a_fold"/>
</dbReference>
<evidence type="ECO:0000256" key="4">
    <source>
        <dbReference type="ARBA" id="ARBA00022741"/>
    </source>
</evidence>
<dbReference type="GO" id="GO:0008270">
    <property type="term" value="F:zinc ion binding"/>
    <property type="evidence" value="ECO:0007669"/>
    <property type="project" value="UniProtKB-UniRule"/>
</dbReference>
<dbReference type="EMBL" id="CP001114">
    <property type="protein sequence ID" value="ACO44832.1"/>
    <property type="molecule type" value="Genomic_DNA"/>
</dbReference>
<evidence type="ECO:0000256" key="1">
    <source>
        <dbReference type="ARBA" id="ARBA00005061"/>
    </source>
</evidence>
<keyword evidence="3 10" id="KW-0479">Metal-binding</keyword>
<accession>C1CXM6</accession>
<comment type="catalytic activity">
    <reaction evidence="9 10">
        <text>7-carboxy-7-carbaguanine + NH4(+) + 2 ATP = 7-cyano-7-carbaguanine + 2 AMP + 2 diphosphate + 2 H(+)</text>
        <dbReference type="Rhea" id="RHEA:27982"/>
        <dbReference type="ChEBI" id="CHEBI:15378"/>
        <dbReference type="ChEBI" id="CHEBI:28938"/>
        <dbReference type="ChEBI" id="CHEBI:30616"/>
        <dbReference type="ChEBI" id="CHEBI:33019"/>
        <dbReference type="ChEBI" id="CHEBI:45075"/>
        <dbReference type="ChEBI" id="CHEBI:61036"/>
        <dbReference type="ChEBI" id="CHEBI:456215"/>
        <dbReference type="EC" id="6.3.4.20"/>
    </reaction>
</comment>
<feature type="binding site" evidence="10">
    <location>
        <position position="193"/>
    </location>
    <ligand>
        <name>Zn(2+)</name>
        <dbReference type="ChEBI" id="CHEBI:29105"/>
    </ligand>
</feature>
<comment type="similarity">
    <text evidence="7 10">Belongs to the QueC family.</text>
</comment>
<dbReference type="UniPathway" id="UPA00391"/>
<keyword evidence="6 10" id="KW-0067">ATP-binding</keyword>
<evidence type="ECO:0000256" key="2">
    <source>
        <dbReference type="ARBA" id="ARBA00022598"/>
    </source>
</evidence>
<dbReference type="PIRSF" id="PIRSF006293">
    <property type="entry name" value="ExsB"/>
    <property type="match status" value="1"/>
</dbReference>
<comment type="cofactor">
    <cofactor evidence="10">
        <name>Zn(2+)</name>
        <dbReference type="ChEBI" id="CHEBI:29105"/>
    </cofactor>
    <text evidence="10">Binds 1 zinc ion per subunit.</text>
</comment>
<dbReference type="KEGG" id="ddr:Deide_00340"/>
<dbReference type="HAMAP" id="MF_01633">
    <property type="entry name" value="QueC"/>
    <property type="match status" value="1"/>
</dbReference>
<dbReference type="NCBIfam" id="TIGR00364">
    <property type="entry name" value="7-cyano-7-deazaguanine synthase QueC"/>
    <property type="match status" value="1"/>
</dbReference>
<keyword evidence="10" id="KW-0671">Queuosine biosynthesis</keyword>
<dbReference type="SUPFAM" id="SSF52402">
    <property type="entry name" value="Adenine nucleotide alpha hydrolases-like"/>
    <property type="match status" value="1"/>
</dbReference>
<evidence type="ECO:0000256" key="9">
    <source>
        <dbReference type="ARBA" id="ARBA00047890"/>
    </source>
</evidence>
<dbReference type="PANTHER" id="PTHR42914:SF1">
    <property type="entry name" value="7-CYANO-7-DEAZAGUANINE SYNTHASE"/>
    <property type="match status" value="1"/>
</dbReference>
<dbReference type="HOGENOM" id="CLU_081854_1_1_0"/>
<dbReference type="Pfam" id="PF06508">
    <property type="entry name" value="QueC"/>
    <property type="match status" value="1"/>
</dbReference>
<dbReference type="eggNOG" id="COG0603">
    <property type="taxonomic scope" value="Bacteria"/>
</dbReference>